<dbReference type="InterPro" id="IPR032675">
    <property type="entry name" value="LRR_dom_sf"/>
</dbReference>
<dbReference type="EMBL" id="BRXU01000051">
    <property type="protein sequence ID" value="GLC61777.1"/>
    <property type="molecule type" value="Genomic_DNA"/>
</dbReference>
<dbReference type="GO" id="GO:0005930">
    <property type="term" value="C:axoneme"/>
    <property type="evidence" value="ECO:0007669"/>
    <property type="project" value="UniProtKB-SubCell"/>
</dbReference>
<feature type="compositionally biased region" description="Basic and acidic residues" evidence="2">
    <location>
        <begin position="540"/>
        <end position="550"/>
    </location>
</feature>
<comment type="caution">
    <text evidence="3">The sequence shown here is derived from an EMBL/GenBank/DDBJ whole genome shotgun (WGS) entry which is preliminary data.</text>
</comment>
<dbReference type="Gene3D" id="3.80.10.10">
    <property type="entry name" value="Ribonuclease Inhibitor"/>
    <property type="match status" value="3"/>
</dbReference>
<feature type="compositionally biased region" description="Low complexity" evidence="2">
    <location>
        <begin position="584"/>
        <end position="596"/>
    </location>
</feature>
<keyword evidence="4" id="KW-1185">Reference proteome</keyword>
<feature type="compositionally biased region" description="Low complexity" evidence="2">
    <location>
        <begin position="13"/>
        <end position="23"/>
    </location>
</feature>
<feature type="region of interest" description="Disordered" evidence="2">
    <location>
        <begin position="539"/>
        <end position="601"/>
    </location>
</feature>
<gene>
    <name evidence="3" type="primary">PLEST011120</name>
    <name evidence="3" type="ORF">PLESTB_001801800</name>
</gene>
<dbReference type="PANTHER" id="PTHR47186">
    <property type="entry name" value="LEUCINE-RICH REPEAT-CONTAINING PROTEIN 57"/>
    <property type="match status" value="1"/>
</dbReference>
<dbReference type="PANTHER" id="PTHR47186:SF3">
    <property type="entry name" value="OS09G0267800 PROTEIN"/>
    <property type="match status" value="1"/>
</dbReference>
<organism evidence="3 4">
    <name type="scientific">Pleodorina starrii</name>
    <dbReference type="NCBI Taxonomy" id="330485"/>
    <lineage>
        <taxon>Eukaryota</taxon>
        <taxon>Viridiplantae</taxon>
        <taxon>Chlorophyta</taxon>
        <taxon>core chlorophytes</taxon>
        <taxon>Chlorophyceae</taxon>
        <taxon>CS clade</taxon>
        <taxon>Chlamydomonadales</taxon>
        <taxon>Volvocaceae</taxon>
        <taxon>Pleodorina</taxon>
    </lineage>
</organism>
<protein>
    <submittedName>
        <fullName evidence="3">Uncharacterized protein</fullName>
    </submittedName>
</protein>
<feature type="compositionally biased region" description="Basic residues" evidence="2">
    <location>
        <begin position="1"/>
        <end position="10"/>
    </location>
</feature>
<evidence type="ECO:0000256" key="2">
    <source>
        <dbReference type="SAM" id="MobiDB-lite"/>
    </source>
</evidence>
<dbReference type="SUPFAM" id="SSF52047">
    <property type="entry name" value="RNI-like"/>
    <property type="match status" value="1"/>
</dbReference>
<evidence type="ECO:0000313" key="3">
    <source>
        <dbReference type="EMBL" id="GLC61777.1"/>
    </source>
</evidence>
<reference evidence="3 4" key="1">
    <citation type="journal article" date="2023" name="Commun. Biol.">
        <title>Reorganization of the ancestral sex-determining regions during the evolution of trioecy in Pleodorina starrii.</title>
        <authorList>
            <person name="Takahashi K."/>
            <person name="Suzuki S."/>
            <person name="Kawai-Toyooka H."/>
            <person name="Yamamoto K."/>
            <person name="Hamaji T."/>
            <person name="Ootsuki R."/>
            <person name="Yamaguchi H."/>
            <person name="Kawachi M."/>
            <person name="Higashiyama T."/>
            <person name="Nozaki H."/>
        </authorList>
    </citation>
    <scope>NUCLEOTIDE SEQUENCE [LARGE SCALE GENOMIC DNA]</scope>
    <source>
        <strain evidence="3 4">NIES-4479</strain>
    </source>
</reference>
<proteinExistence type="predicted"/>
<evidence type="ECO:0000256" key="1">
    <source>
        <dbReference type="ARBA" id="ARBA00004430"/>
    </source>
</evidence>
<evidence type="ECO:0000313" key="4">
    <source>
        <dbReference type="Proteomes" id="UP001165080"/>
    </source>
</evidence>
<dbReference type="Proteomes" id="UP001165080">
    <property type="component" value="Unassembled WGS sequence"/>
</dbReference>
<comment type="subcellular location">
    <subcellularLocation>
        <location evidence="1">Cytoplasm</location>
        <location evidence="1">Cytoskeleton</location>
        <location evidence="1">Cilium axoneme</location>
    </subcellularLocation>
</comment>
<feature type="region of interest" description="Disordered" evidence="2">
    <location>
        <begin position="1"/>
        <end position="30"/>
    </location>
</feature>
<accession>A0A9W6C1I3</accession>
<dbReference type="AlphaFoldDB" id="A0A9W6C1I3"/>
<sequence>MVTTAKKGRRSSTTAVPATPAAAGRTSGELEPEECTSLTQVLAQHLGAHLSQNDLLSCRCACKEWCKSMSAGRTDVTIQQLRLSGEDDDTLPALVSLPQIFPAAESLSLYFSERLSPSAVLIATLVLQRDQFYGRIKHLSLASTSPQGLSKHSSWPQGMPYWPIDLSGMQGLESLTFTGRAPQADVLSTVATTCTGLTSLVLGLKPEDPLVLPSGEQGSSLVTRPSAMHVISKMTSLRQLSLFLEDNSWDWDDEDAGPSAQLTALTSLTGLTELRLGGAAVSAEAVRVFLKAARRLRRVAFVFDAVSGKLHDRRDLALWKQMRHVELRLQGRLLESDLPLLVLGLRTNLVSLHLSDCSVSPYSVSALSSLASLTELCIGSWRPVGAPAAAEGTEVPAVRGALVGLLAGPLGERLEVLRMELSDASKEIYDDLPRLAETWAHGSLRVLHLAHASAYSLTSTAALASLAGLSSLRDLRVSIEGQACRDGSALRAAWLPPNLTCLELAGVHLPCGEEELVDPEKQHPHPQQLSQQLCMASPDHTNEHVGRESGGEAGEEGAEVPTGARGARQTRDSVKHRRMEAPRAAAAGAAAAAAGGSEPSGDVRCGHARLRNLQRLRLHSCRFGCCGHLEAALGPAVLPQLVSLELNDVGDLAEEHLSGLAALTGLTSLSVCALGHSSISSSSMAHVSGLVGLRRLRWHAGDSLDAPPHPAMLKPLRRLVSLDVSSGQWWRMSRWHVASALAEELPLCEVAVS</sequence>
<name>A0A9W6C1I3_9CHLO</name>